<dbReference type="Gene3D" id="3.40.367.20">
    <property type="match status" value="1"/>
</dbReference>
<dbReference type="Gene3D" id="3.30.420.40">
    <property type="match status" value="1"/>
</dbReference>
<evidence type="ECO:0000259" key="8">
    <source>
        <dbReference type="Pfam" id="PF03727"/>
    </source>
</evidence>
<evidence type="ECO:0000259" key="7">
    <source>
        <dbReference type="Pfam" id="PF00349"/>
    </source>
</evidence>
<dbReference type="CDD" id="cd24000">
    <property type="entry name" value="ASKHA_NBD_HK"/>
    <property type="match status" value="1"/>
</dbReference>
<name>A0A7C8ISN2_9PEZI</name>
<dbReference type="GO" id="GO:0005524">
    <property type="term" value="F:ATP binding"/>
    <property type="evidence" value="ECO:0007669"/>
    <property type="project" value="UniProtKB-UniRule"/>
</dbReference>
<dbReference type="EMBL" id="WUBL01000015">
    <property type="protein sequence ID" value="KAF2971249.1"/>
    <property type="molecule type" value="Genomic_DNA"/>
</dbReference>
<proteinExistence type="inferred from homology"/>
<evidence type="ECO:0000256" key="6">
    <source>
        <dbReference type="RuleBase" id="RU362007"/>
    </source>
</evidence>
<evidence type="ECO:0000256" key="2">
    <source>
        <dbReference type="ARBA" id="ARBA00022679"/>
    </source>
</evidence>
<keyword evidence="2 6" id="KW-0808">Transferase</keyword>
<evidence type="ECO:0000313" key="9">
    <source>
        <dbReference type="EMBL" id="KAF2971249.1"/>
    </source>
</evidence>
<dbReference type="GO" id="GO:0005536">
    <property type="term" value="F:D-glucose binding"/>
    <property type="evidence" value="ECO:0007669"/>
    <property type="project" value="InterPro"/>
</dbReference>
<comment type="caution">
    <text evidence="9">The sequence shown here is derived from an EMBL/GenBank/DDBJ whole genome shotgun (WGS) entry which is preliminary data.</text>
</comment>
<dbReference type="PANTHER" id="PTHR19443">
    <property type="entry name" value="HEXOKINASE"/>
    <property type="match status" value="1"/>
</dbReference>
<dbReference type="OrthoDB" id="419537at2759"/>
<dbReference type="UniPathway" id="UPA00109">
    <property type="reaction ID" value="UER00180"/>
</dbReference>
<dbReference type="Pfam" id="PF00349">
    <property type="entry name" value="Hexokinase_1"/>
    <property type="match status" value="1"/>
</dbReference>
<dbReference type="PANTHER" id="PTHR19443:SF29">
    <property type="entry name" value="PHOSPHOTRANSFERASE"/>
    <property type="match status" value="1"/>
</dbReference>
<dbReference type="GO" id="GO:0019158">
    <property type="term" value="F:mannokinase activity"/>
    <property type="evidence" value="ECO:0007669"/>
    <property type="project" value="TreeGrafter"/>
</dbReference>
<comment type="similarity">
    <text evidence="1 6">Belongs to the hexokinase family.</text>
</comment>
<evidence type="ECO:0000256" key="4">
    <source>
        <dbReference type="ARBA" id="ARBA00022777"/>
    </source>
</evidence>
<sequence>MSSLSPDLDRFLSPIRIDVTKARALAHELGKTFRLLASHSLDQFLPTPISESILRPTGGRERGRYLAIDIGGTNLRVGFVELLGSKSAPASNGTTLNGNHSDHRTPSNLRRVLERIWPIHESLKNNEDPDPLFAWIGSCIAQVVGEGVEKFSLDRNKELPMGVTFSFPIAQNSLSNATIMAMGKGFAMSPKLDLGTLLVNGYEKSKPSNLPPIKVTAILNDAVATLVSFIYQFPEDRTHKVAMGFICGTGTNATIPLRRSALGLEKLPKEITVGVGDRLEDIKVAVNTEWSIKGSAGPLKGLGIISKWDKMLDDEGERPGFQPFEYMTSGRYLGELARLMFLDYMEPRLRLSAENIPTELLRRFGLTTTFLSTYRPLDPPDLLRKLKAEFPPRDSGLPFEWTVDDATALYHIAIAIEYRAAALTAAAIIGLLACADDIPFSSSPKDRPDPQKTNGKKDIMNLVVGYTGGCIINFQDYLSDCQWFLDQIMETQFGSPVPARLILSPCYDGGITGAGVLCGVSQAKAKEL</sequence>
<evidence type="ECO:0000313" key="10">
    <source>
        <dbReference type="Proteomes" id="UP000481858"/>
    </source>
</evidence>
<keyword evidence="4 6" id="KW-0418">Kinase</keyword>
<dbReference type="PROSITE" id="PS51748">
    <property type="entry name" value="HEXOKINASE_2"/>
    <property type="match status" value="1"/>
</dbReference>
<dbReference type="GO" id="GO:0001678">
    <property type="term" value="P:intracellular glucose homeostasis"/>
    <property type="evidence" value="ECO:0007669"/>
    <property type="project" value="InterPro"/>
</dbReference>
<dbReference type="GO" id="GO:0005829">
    <property type="term" value="C:cytosol"/>
    <property type="evidence" value="ECO:0007669"/>
    <property type="project" value="TreeGrafter"/>
</dbReference>
<dbReference type="AlphaFoldDB" id="A0A7C8ISN2"/>
<dbReference type="Pfam" id="PF03727">
    <property type="entry name" value="Hexokinase_2"/>
    <property type="match status" value="1"/>
</dbReference>
<evidence type="ECO:0000256" key="1">
    <source>
        <dbReference type="ARBA" id="ARBA00009225"/>
    </source>
</evidence>
<keyword evidence="10" id="KW-1185">Reference proteome</keyword>
<accession>A0A7C8ISN2</accession>
<dbReference type="GO" id="GO:0006096">
    <property type="term" value="P:glycolytic process"/>
    <property type="evidence" value="ECO:0007669"/>
    <property type="project" value="UniProtKB-UniPathway"/>
</dbReference>
<dbReference type="PRINTS" id="PR00475">
    <property type="entry name" value="HEXOKINASE"/>
</dbReference>
<dbReference type="InterPro" id="IPR022673">
    <property type="entry name" value="Hexokinase_C"/>
</dbReference>
<dbReference type="InterPro" id="IPR001312">
    <property type="entry name" value="Hexokinase"/>
</dbReference>
<dbReference type="Proteomes" id="UP000481858">
    <property type="component" value="Unassembled WGS sequence"/>
</dbReference>
<feature type="domain" description="Hexokinase N-terminal" evidence="7">
    <location>
        <begin position="8"/>
        <end position="231"/>
    </location>
</feature>
<dbReference type="GO" id="GO:0005739">
    <property type="term" value="C:mitochondrion"/>
    <property type="evidence" value="ECO:0007669"/>
    <property type="project" value="TreeGrafter"/>
</dbReference>
<dbReference type="GO" id="GO:0006006">
    <property type="term" value="P:glucose metabolic process"/>
    <property type="evidence" value="ECO:0007669"/>
    <property type="project" value="TreeGrafter"/>
</dbReference>
<organism evidence="9 10">
    <name type="scientific">Xylaria multiplex</name>
    <dbReference type="NCBI Taxonomy" id="323545"/>
    <lineage>
        <taxon>Eukaryota</taxon>
        <taxon>Fungi</taxon>
        <taxon>Dikarya</taxon>
        <taxon>Ascomycota</taxon>
        <taxon>Pezizomycotina</taxon>
        <taxon>Sordariomycetes</taxon>
        <taxon>Xylariomycetidae</taxon>
        <taxon>Xylariales</taxon>
        <taxon>Xylariaceae</taxon>
        <taxon>Xylaria</taxon>
    </lineage>
</organism>
<dbReference type="InParanoid" id="A0A7C8ISN2"/>
<reference evidence="9 10" key="1">
    <citation type="submission" date="2019-12" db="EMBL/GenBank/DDBJ databases">
        <title>Draft genome sequence of the ascomycete Xylaria multiplex DSM 110363.</title>
        <authorList>
            <person name="Buettner E."/>
            <person name="Kellner H."/>
        </authorList>
    </citation>
    <scope>NUCLEOTIDE SEQUENCE [LARGE SCALE GENOMIC DNA]</scope>
    <source>
        <strain evidence="9 10">DSM 110363</strain>
    </source>
</reference>
<feature type="domain" description="Hexokinase C-terminal" evidence="8">
    <location>
        <begin position="243"/>
        <end position="518"/>
    </location>
</feature>
<keyword evidence="3 6" id="KW-0547">Nucleotide-binding</keyword>
<evidence type="ECO:0000256" key="3">
    <source>
        <dbReference type="ARBA" id="ARBA00022741"/>
    </source>
</evidence>
<dbReference type="GO" id="GO:0008865">
    <property type="term" value="F:fructokinase activity"/>
    <property type="evidence" value="ECO:0007669"/>
    <property type="project" value="TreeGrafter"/>
</dbReference>
<gene>
    <name evidence="9" type="ORF">GQX73_g2393</name>
</gene>
<dbReference type="GO" id="GO:0004340">
    <property type="term" value="F:glucokinase activity"/>
    <property type="evidence" value="ECO:0007669"/>
    <property type="project" value="TreeGrafter"/>
</dbReference>
<keyword evidence="5 6" id="KW-0067">ATP-binding</keyword>
<keyword evidence="6" id="KW-0324">Glycolysis</keyword>
<protein>
    <recommendedName>
        <fullName evidence="6">Phosphotransferase</fullName>
        <ecNumber evidence="6">2.7.1.-</ecNumber>
    </recommendedName>
</protein>
<dbReference type="InterPro" id="IPR022672">
    <property type="entry name" value="Hexokinase_N"/>
</dbReference>
<evidence type="ECO:0000256" key="5">
    <source>
        <dbReference type="ARBA" id="ARBA00022840"/>
    </source>
</evidence>
<dbReference type="InterPro" id="IPR043129">
    <property type="entry name" value="ATPase_NBD"/>
</dbReference>
<dbReference type="GO" id="GO:0006013">
    <property type="term" value="P:mannose metabolic process"/>
    <property type="evidence" value="ECO:0007669"/>
    <property type="project" value="TreeGrafter"/>
</dbReference>
<dbReference type="EC" id="2.7.1.-" evidence="6"/>
<dbReference type="SUPFAM" id="SSF53067">
    <property type="entry name" value="Actin-like ATPase domain"/>
    <property type="match status" value="2"/>
</dbReference>